<keyword evidence="4" id="KW-1185">Reference proteome</keyword>
<dbReference type="AlphaFoldDB" id="A0A0P1B6R1"/>
<dbReference type="GeneID" id="36402291"/>
<evidence type="ECO:0000313" key="4">
    <source>
        <dbReference type="Proteomes" id="UP000054928"/>
    </source>
</evidence>
<evidence type="ECO:0000259" key="2">
    <source>
        <dbReference type="Pfam" id="PF00188"/>
    </source>
</evidence>
<evidence type="ECO:0000313" key="3">
    <source>
        <dbReference type="EMBL" id="CEG49473.1"/>
    </source>
</evidence>
<dbReference type="Pfam" id="PF00188">
    <property type="entry name" value="CAP"/>
    <property type="match status" value="1"/>
</dbReference>
<organism evidence="3 4">
    <name type="scientific">Plasmopara halstedii</name>
    <name type="common">Downy mildew of sunflower</name>
    <dbReference type="NCBI Taxonomy" id="4781"/>
    <lineage>
        <taxon>Eukaryota</taxon>
        <taxon>Sar</taxon>
        <taxon>Stramenopiles</taxon>
        <taxon>Oomycota</taxon>
        <taxon>Peronosporomycetes</taxon>
        <taxon>Peronosporales</taxon>
        <taxon>Peronosporaceae</taxon>
        <taxon>Plasmopara</taxon>
    </lineage>
</organism>
<feature type="domain" description="SCP" evidence="2">
    <location>
        <begin position="29"/>
        <end position="143"/>
    </location>
</feature>
<dbReference type="InterPro" id="IPR014044">
    <property type="entry name" value="CAP_dom"/>
</dbReference>
<name>A0A0P1B6R1_PLAHL</name>
<sequence>MKSVFVLALAALFSSSDADTTSDLQTNVLKAINDKRSEKGLANLCVNTKLVASAQAHADDMAAHNLVSARGSDGLDQVDRLKAQHFNYTAAATLVGAGYNTWDGMVEVWIANPGQYIFGSYSYMGVGHTENDAQQYKNYWTLDLAAGVGESCTQNPPH</sequence>
<protein>
    <submittedName>
        <fullName evidence="3">CAP domain</fullName>
    </submittedName>
</protein>
<dbReference type="OMA" id="HTENDAQ"/>
<dbReference type="Gene3D" id="3.40.33.10">
    <property type="entry name" value="CAP"/>
    <property type="match status" value="1"/>
</dbReference>
<dbReference type="PANTHER" id="PTHR31157:SF1">
    <property type="entry name" value="SCP DOMAIN-CONTAINING PROTEIN"/>
    <property type="match status" value="1"/>
</dbReference>
<dbReference type="InterPro" id="IPR035940">
    <property type="entry name" value="CAP_sf"/>
</dbReference>
<dbReference type="CDD" id="cd05379">
    <property type="entry name" value="CAP_bacterial"/>
    <property type="match status" value="1"/>
</dbReference>
<accession>A0A0P1B6R1</accession>
<dbReference type="Proteomes" id="UP000054928">
    <property type="component" value="Unassembled WGS sequence"/>
</dbReference>
<dbReference type="EMBL" id="CCYD01003055">
    <property type="protein sequence ID" value="CEG49473.1"/>
    <property type="molecule type" value="Genomic_DNA"/>
</dbReference>
<proteinExistence type="predicted"/>
<dbReference type="STRING" id="4781.A0A0P1B6R1"/>
<dbReference type="RefSeq" id="XP_024585842.1">
    <property type="nucleotide sequence ID" value="XM_024720665.1"/>
</dbReference>
<dbReference type="SUPFAM" id="SSF55797">
    <property type="entry name" value="PR-1-like"/>
    <property type="match status" value="1"/>
</dbReference>
<keyword evidence="1" id="KW-0732">Signal</keyword>
<feature type="chain" id="PRO_5006059234" evidence="1">
    <location>
        <begin position="19"/>
        <end position="158"/>
    </location>
</feature>
<reference evidence="4" key="1">
    <citation type="submission" date="2014-09" db="EMBL/GenBank/DDBJ databases">
        <authorList>
            <person name="Sharma Rahul"/>
            <person name="Thines Marco"/>
        </authorList>
    </citation>
    <scope>NUCLEOTIDE SEQUENCE [LARGE SCALE GENOMIC DNA]</scope>
</reference>
<feature type="signal peptide" evidence="1">
    <location>
        <begin position="1"/>
        <end position="18"/>
    </location>
</feature>
<dbReference type="PANTHER" id="PTHR31157">
    <property type="entry name" value="SCP DOMAIN-CONTAINING PROTEIN"/>
    <property type="match status" value="1"/>
</dbReference>
<evidence type="ECO:0000256" key="1">
    <source>
        <dbReference type="SAM" id="SignalP"/>
    </source>
</evidence>
<dbReference type="OrthoDB" id="108991at2759"/>